<evidence type="ECO:0000256" key="2">
    <source>
        <dbReference type="SAM" id="Phobius"/>
    </source>
</evidence>
<keyword evidence="4" id="KW-1185">Reference proteome</keyword>
<dbReference type="STRING" id="645991.Sgly_1124"/>
<dbReference type="AlphaFoldDB" id="F0SU66"/>
<reference evidence="3 4" key="1">
    <citation type="journal article" date="2011" name="Stand. Genomic Sci.">
        <title>Complete genome sequence of Syntrophobotulus glycolicus type strain (FlGlyR).</title>
        <authorList>
            <person name="Han C."/>
            <person name="Mwirichia R."/>
            <person name="Chertkov O."/>
            <person name="Held B."/>
            <person name="Lapidus A."/>
            <person name="Nolan M."/>
            <person name="Lucas S."/>
            <person name="Hammon N."/>
            <person name="Deshpande S."/>
            <person name="Cheng J.F."/>
            <person name="Tapia R."/>
            <person name="Goodwin L."/>
            <person name="Pitluck S."/>
            <person name="Huntemann M."/>
            <person name="Liolios K."/>
            <person name="Ivanova N."/>
            <person name="Pagani I."/>
            <person name="Mavromatis K."/>
            <person name="Ovchinikova G."/>
            <person name="Pati A."/>
            <person name="Chen A."/>
            <person name="Palaniappan K."/>
            <person name="Land M."/>
            <person name="Hauser L."/>
            <person name="Brambilla E.M."/>
            <person name="Rohde M."/>
            <person name="Spring S."/>
            <person name="Sikorski J."/>
            <person name="Goker M."/>
            <person name="Woyke T."/>
            <person name="Bristow J."/>
            <person name="Eisen J.A."/>
            <person name="Markowitz V."/>
            <person name="Hugenholtz P."/>
            <person name="Kyrpides N.C."/>
            <person name="Klenk H.P."/>
            <person name="Detter J.C."/>
        </authorList>
    </citation>
    <scope>NUCLEOTIDE SEQUENCE [LARGE SCALE GENOMIC DNA]</scope>
    <source>
        <strain evidence="4">DSM 8271 / FlGlyR</strain>
    </source>
</reference>
<sequence length="131" mass="14526">MIFRKIKVLFVAGAILLGHLFIYAGVSYGDTAQSAQPPINSAIQENEELKSRLAVLQGDFSSLENEMKNNDGQFRASNGCLMFLFGAFCALWAQNHRRNALVWFIAGAAFTVIAALAVLLLNHREITQRPR</sequence>
<evidence type="ECO:0000313" key="4">
    <source>
        <dbReference type="Proteomes" id="UP000007488"/>
    </source>
</evidence>
<protein>
    <submittedName>
        <fullName evidence="3">Uncharacterized protein</fullName>
    </submittedName>
</protein>
<accession>F0SU66</accession>
<evidence type="ECO:0000313" key="3">
    <source>
        <dbReference type="EMBL" id="ADY55449.1"/>
    </source>
</evidence>
<reference evidence="4" key="2">
    <citation type="submission" date="2011-02" db="EMBL/GenBank/DDBJ databases">
        <title>The complete genome of Syntrophobotulus glycolicus DSM 8271.</title>
        <authorList>
            <person name="Lucas S."/>
            <person name="Copeland A."/>
            <person name="Lapidus A."/>
            <person name="Bruce D."/>
            <person name="Goodwin L."/>
            <person name="Pitluck S."/>
            <person name="Kyrpides N."/>
            <person name="Mavromatis K."/>
            <person name="Pagani I."/>
            <person name="Ivanova N."/>
            <person name="Mikhailova N."/>
            <person name="Chertkov O."/>
            <person name="Held B."/>
            <person name="Detter J.C."/>
            <person name="Tapia R."/>
            <person name="Han C."/>
            <person name="Land M."/>
            <person name="Hauser L."/>
            <person name="Markowitz V."/>
            <person name="Cheng J.-F."/>
            <person name="Hugenholtz P."/>
            <person name="Woyke T."/>
            <person name="Wu D."/>
            <person name="Spring S."/>
            <person name="Schroeder M."/>
            <person name="Brambilla E."/>
            <person name="Klenk H.-P."/>
            <person name="Eisen J.A."/>
        </authorList>
    </citation>
    <scope>NUCLEOTIDE SEQUENCE [LARGE SCALE GENOMIC DNA]</scope>
    <source>
        <strain evidence="4">DSM 8271 / FlGlyR</strain>
    </source>
</reference>
<keyword evidence="2" id="KW-0812">Transmembrane</keyword>
<name>F0SU66_SYNGF</name>
<feature type="transmembrane region" description="Helical" evidence="2">
    <location>
        <begin position="100"/>
        <end position="121"/>
    </location>
</feature>
<organism evidence="3 4">
    <name type="scientific">Syntrophobotulus glycolicus (strain DSM 8271 / FlGlyR)</name>
    <dbReference type="NCBI Taxonomy" id="645991"/>
    <lineage>
        <taxon>Bacteria</taxon>
        <taxon>Bacillati</taxon>
        <taxon>Bacillota</taxon>
        <taxon>Clostridia</taxon>
        <taxon>Eubacteriales</taxon>
        <taxon>Desulfitobacteriaceae</taxon>
        <taxon>Syntrophobotulus</taxon>
    </lineage>
</organism>
<keyword evidence="1" id="KW-0175">Coiled coil</keyword>
<dbReference type="EMBL" id="CP002547">
    <property type="protein sequence ID" value="ADY55449.1"/>
    <property type="molecule type" value="Genomic_DNA"/>
</dbReference>
<proteinExistence type="predicted"/>
<gene>
    <name evidence="3" type="ordered locus">Sgly_1124</name>
</gene>
<dbReference type="RefSeq" id="WP_013624319.1">
    <property type="nucleotide sequence ID" value="NC_015172.1"/>
</dbReference>
<dbReference type="KEGG" id="sgy:Sgly_1124"/>
<keyword evidence="2" id="KW-0472">Membrane</keyword>
<dbReference type="HOGENOM" id="CLU_1926538_0_0_9"/>
<evidence type="ECO:0000256" key="1">
    <source>
        <dbReference type="SAM" id="Coils"/>
    </source>
</evidence>
<dbReference type="OrthoDB" id="3078771at2"/>
<feature type="coiled-coil region" evidence="1">
    <location>
        <begin position="39"/>
        <end position="66"/>
    </location>
</feature>
<dbReference type="Proteomes" id="UP000007488">
    <property type="component" value="Chromosome"/>
</dbReference>
<feature type="transmembrane region" description="Helical" evidence="2">
    <location>
        <begin position="76"/>
        <end position="94"/>
    </location>
</feature>
<keyword evidence="2" id="KW-1133">Transmembrane helix</keyword>
<feature type="transmembrane region" description="Helical" evidence="2">
    <location>
        <begin position="6"/>
        <end position="26"/>
    </location>
</feature>